<proteinExistence type="predicted"/>
<dbReference type="AlphaFoldDB" id="A0A364K207"/>
<reference evidence="1 2" key="2">
    <citation type="submission" date="2018-06" db="EMBL/GenBank/DDBJ databases">
        <authorList>
            <person name="Zhirakovskaya E."/>
        </authorList>
    </citation>
    <scope>NUCLEOTIDE SEQUENCE [LARGE SCALE GENOMIC DNA]</scope>
    <source>
        <strain evidence="1 2">FBKL4.011</strain>
    </source>
</reference>
<sequence length="510" mass="58099">MISQIPEGWFFTGEDHQKYFETGIDTIVCKVGSTSAFIRAKQEQTVEGWATLGQNIRADQYRGKRVQLSGYVKTEKAGYAALWMRIDGKERELLSFYNMYDQHIVGTKDWEKYSITLDVPDEGYVISFGMILGARGCVWIDGLQLEIVESSVPISNILPGEEDAYNFDFSLWDHKSKTPTGWRVWQSYDDEYGIKLASDDMVLGNYSLQIQAKSEKPHGYTTLHRIISAKKFQGNRIRLVARIKVKAAVRAECYMQIYNQDEQILSCADIQDAPLVGIKDWTDIQLVLDVPDESLFIHIGFLFAGAGSMWIDGLSLEVCDSSIPDTEKKLPQHPQLSFAQMGESQLSCAWKLMSHYLLDYEAGLEKKEKAFDQSPAYLRAKRTNQTFATLTQAFEATLYRGKRIRFSGYLKAQNVKQAGLWIEMRGRDEEVCVMDDMGERALVGTKDWGLYEIIIDVPKESEWIQLGSYLSQQGCIWIDRLSLEVVDASVPVTGRKPIIYDRPINLSFDE</sequence>
<reference evidence="1 2" key="1">
    <citation type="submission" date="2018-06" db="EMBL/GenBank/DDBJ databases">
        <title>Thermoflavimicrobium daqus sp. nov., a thermophilic microbe isolated from Moutai-flavour Daqu.</title>
        <authorList>
            <person name="Wang X."/>
            <person name="Zhou H."/>
        </authorList>
    </citation>
    <scope>NUCLEOTIDE SEQUENCE [LARGE SCALE GENOMIC DNA]</scope>
    <source>
        <strain evidence="1 2">FBKL4.011</strain>
    </source>
</reference>
<evidence type="ECO:0000313" key="2">
    <source>
        <dbReference type="Proteomes" id="UP000251213"/>
    </source>
</evidence>
<keyword evidence="2" id="KW-1185">Reference proteome</keyword>
<dbReference type="EMBL" id="QJKK01000010">
    <property type="protein sequence ID" value="RAL22051.1"/>
    <property type="molecule type" value="Genomic_DNA"/>
</dbReference>
<accession>A0A364K207</accession>
<gene>
    <name evidence="1" type="ORF">DL897_14750</name>
</gene>
<dbReference type="Gene3D" id="2.60.120.260">
    <property type="entry name" value="Galactose-binding domain-like"/>
    <property type="match status" value="3"/>
</dbReference>
<dbReference type="OrthoDB" id="8365150at2"/>
<dbReference type="RefSeq" id="WP_113659895.1">
    <property type="nucleotide sequence ID" value="NZ_KZ845672.1"/>
</dbReference>
<protein>
    <recommendedName>
        <fullName evidence="3">CBM-cenC domain-containing protein</fullName>
    </recommendedName>
</protein>
<evidence type="ECO:0000313" key="1">
    <source>
        <dbReference type="EMBL" id="RAL22051.1"/>
    </source>
</evidence>
<evidence type="ECO:0008006" key="3">
    <source>
        <dbReference type="Google" id="ProtNLM"/>
    </source>
</evidence>
<comment type="caution">
    <text evidence="1">The sequence shown here is derived from an EMBL/GenBank/DDBJ whole genome shotgun (WGS) entry which is preliminary data.</text>
</comment>
<dbReference type="Proteomes" id="UP000251213">
    <property type="component" value="Unassembled WGS sequence"/>
</dbReference>
<organism evidence="1 2">
    <name type="scientific">Thermoflavimicrobium daqui</name>
    <dbReference type="NCBI Taxonomy" id="2137476"/>
    <lineage>
        <taxon>Bacteria</taxon>
        <taxon>Bacillati</taxon>
        <taxon>Bacillota</taxon>
        <taxon>Bacilli</taxon>
        <taxon>Bacillales</taxon>
        <taxon>Thermoactinomycetaceae</taxon>
        <taxon>Thermoflavimicrobium</taxon>
    </lineage>
</organism>
<name>A0A364K207_9BACL</name>